<name>A0ABW0L270_9BURK</name>
<comment type="caution">
    <text evidence="1">The sequence shown here is derived from an EMBL/GenBank/DDBJ whole genome shotgun (WGS) entry which is preliminary data.</text>
</comment>
<organism evidence="1 2">
    <name type="scientific">Massilia niabensis</name>
    <dbReference type="NCBI Taxonomy" id="544910"/>
    <lineage>
        <taxon>Bacteria</taxon>
        <taxon>Pseudomonadati</taxon>
        <taxon>Pseudomonadota</taxon>
        <taxon>Betaproteobacteria</taxon>
        <taxon>Burkholderiales</taxon>
        <taxon>Oxalobacteraceae</taxon>
        <taxon>Telluria group</taxon>
        <taxon>Massilia</taxon>
    </lineage>
</organism>
<evidence type="ECO:0000313" key="1">
    <source>
        <dbReference type="EMBL" id="MFC5459804.1"/>
    </source>
</evidence>
<accession>A0ABW0L270</accession>
<proteinExistence type="predicted"/>
<evidence type="ECO:0008006" key="3">
    <source>
        <dbReference type="Google" id="ProtNLM"/>
    </source>
</evidence>
<dbReference type="Gene3D" id="3.90.1720.10">
    <property type="entry name" value="endopeptidase domain like (from Nostoc punctiforme)"/>
    <property type="match status" value="1"/>
</dbReference>
<reference evidence="2" key="1">
    <citation type="journal article" date="2019" name="Int. J. Syst. Evol. Microbiol.">
        <title>The Global Catalogue of Microorganisms (GCM) 10K type strain sequencing project: providing services to taxonomists for standard genome sequencing and annotation.</title>
        <authorList>
            <consortium name="The Broad Institute Genomics Platform"/>
            <consortium name="The Broad Institute Genome Sequencing Center for Infectious Disease"/>
            <person name="Wu L."/>
            <person name="Ma J."/>
        </authorList>
    </citation>
    <scope>NUCLEOTIDE SEQUENCE [LARGE SCALE GENOMIC DNA]</scope>
    <source>
        <strain evidence="2">KACC 12649</strain>
    </source>
</reference>
<sequence length="126" mass="14354">MRLDTEKFAQHLRRKARDKSQGRCAFYVRLALQAGGARLGSHPGHAKEYGPTLRRIGFSEITVENPLTYKFMKGDIVVIQPYSGGNKSGHIAGFDGTQWISDFVQKDFWSGPQYRKHKPSHAFYRP</sequence>
<evidence type="ECO:0000313" key="2">
    <source>
        <dbReference type="Proteomes" id="UP001596050"/>
    </source>
</evidence>
<dbReference type="Proteomes" id="UP001596050">
    <property type="component" value="Unassembled WGS sequence"/>
</dbReference>
<protein>
    <recommendedName>
        <fullName evidence="3">Cytoplasmic protein</fullName>
    </recommendedName>
</protein>
<gene>
    <name evidence="1" type="ORF">ACFPN5_08275</name>
</gene>
<keyword evidence="2" id="KW-1185">Reference proteome</keyword>
<dbReference type="RefSeq" id="WP_379782012.1">
    <property type="nucleotide sequence ID" value="NZ_JBHSMU010000009.1"/>
</dbReference>
<dbReference type="EMBL" id="JBHSMU010000009">
    <property type="protein sequence ID" value="MFC5459804.1"/>
    <property type="molecule type" value="Genomic_DNA"/>
</dbReference>